<gene>
    <name evidence="5" type="ORF">RJ641_012303</name>
</gene>
<feature type="compositionally biased region" description="Low complexity" evidence="3">
    <location>
        <begin position="429"/>
        <end position="441"/>
    </location>
</feature>
<feature type="compositionally biased region" description="Basic and acidic residues" evidence="3">
    <location>
        <begin position="576"/>
        <end position="587"/>
    </location>
</feature>
<feature type="compositionally biased region" description="Polar residues" evidence="3">
    <location>
        <begin position="461"/>
        <end position="479"/>
    </location>
</feature>
<comment type="caution">
    <text evidence="5">The sequence shown here is derived from an EMBL/GenBank/DDBJ whole genome shotgun (WGS) entry which is preliminary data.</text>
</comment>
<dbReference type="PANTHER" id="PTHR31342:SF7">
    <property type="entry name" value="PROTEIN CHUP1, CHLOROPLASTIC"/>
    <property type="match status" value="1"/>
</dbReference>
<keyword evidence="1 2" id="KW-0175">Coiled coil</keyword>
<feature type="chain" id="PRO_5043021777" description="Protein CHUP1, chloroplastic" evidence="4">
    <location>
        <begin position="18"/>
        <end position="991"/>
    </location>
</feature>
<dbReference type="EMBL" id="JBAMMX010000019">
    <property type="protein sequence ID" value="KAK6921796.1"/>
    <property type="molecule type" value="Genomic_DNA"/>
</dbReference>
<evidence type="ECO:0000256" key="4">
    <source>
        <dbReference type="SAM" id="SignalP"/>
    </source>
</evidence>
<dbReference type="AlphaFoldDB" id="A0AAN8Z242"/>
<accession>A0AAN8Z242</accession>
<evidence type="ECO:0000256" key="2">
    <source>
        <dbReference type="SAM" id="Coils"/>
    </source>
</evidence>
<dbReference type="PANTHER" id="PTHR31342">
    <property type="entry name" value="PROTEIN CHUP1, CHLOROPLASTIC"/>
    <property type="match status" value="1"/>
</dbReference>
<organism evidence="5 6">
    <name type="scientific">Dillenia turbinata</name>
    <dbReference type="NCBI Taxonomy" id="194707"/>
    <lineage>
        <taxon>Eukaryota</taxon>
        <taxon>Viridiplantae</taxon>
        <taxon>Streptophyta</taxon>
        <taxon>Embryophyta</taxon>
        <taxon>Tracheophyta</taxon>
        <taxon>Spermatophyta</taxon>
        <taxon>Magnoliopsida</taxon>
        <taxon>eudicotyledons</taxon>
        <taxon>Gunneridae</taxon>
        <taxon>Pentapetalae</taxon>
        <taxon>Dilleniales</taxon>
        <taxon>Dilleniaceae</taxon>
        <taxon>Dillenia</taxon>
    </lineage>
</organism>
<feature type="signal peptide" evidence="4">
    <location>
        <begin position="1"/>
        <end position="17"/>
    </location>
</feature>
<evidence type="ECO:0000313" key="6">
    <source>
        <dbReference type="Proteomes" id="UP001370490"/>
    </source>
</evidence>
<evidence type="ECO:0000256" key="1">
    <source>
        <dbReference type="ARBA" id="ARBA00023054"/>
    </source>
</evidence>
<feature type="compositionally biased region" description="Polar residues" evidence="3">
    <location>
        <begin position="506"/>
        <end position="518"/>
    </location>
</feature>
<dbReference type="GO" id="GO:0009902">
    <property type="term" value="P:chloroplast relocation"/>
    <property type="evidence" value="ECO:0007669"/>
    <property type="project" value="TreeGrafter"/>
</dbReference>
<dbReference type="Proteomes" id="UP001370490">
    <property type="component" value="Unassembled WGS sequence"/>
</dbReference>
<name>A0AAN8Z242_9MAGN</name>
<feature type="compositionally biased region" description="Polar residues" evidence="3">
    <location>
        <begin position="411"/>
        <end position="421"/>
    </location>
</feature>
<evidence type="ECO:0000313" key="5">
    <source>
        <dbReference type="EMBL" id="KAK6921796.1"/>
    </source>
</evidence>
<protein>
    <recommendedName>
        <fullName evidence="7">Protein CHUP1, chloroplastic</fullName>
    </recommendedName>
</protein>
<evidence type="ECO:0000256" key="3">
    <source>
        <dbReference type="SAM" id="MobiDB-lite"/>
    </source>
</evidence>
<dbReference type="GO" id="GO:0009707">
    <property type="term" value="C:chloroplast outer membrane"/>
    <property type="evidence" value="ECO:0007669"/>
    <property type="project" value="TreeGrafter"/>
</dbReference>
<reference evidence="5 6" key="1">
    <citation type="submission" date="2023-12" db="EMBL/GenBank/DDBJ databases">
        <title>A high-quality genome assembly for Dillenia turbinata (Dilleniales).</title>
        <authorList>
            <person name="Chanderbali A."/>
        </authorList>
    </citation>
    <scope>NUCLEOTIDE SEQUENCE [LARGE SCALE GENOMIC DNA]</scope>
    <source>
        <strain evidence="5">LSX21</strain>
        <tissue evidence="5">Leaf</tissue>
    </source>
</reference>
<dbReference type="InterPro" id="IPR040265">
    <property type="entry name" value="CHUP1/IPGA1-like"/>
</dbReference>
<feature type="region of interest" description="Disordered" evidence="3">
    <location>
        <begin position="576"/>
        <end position="714"/>
    </location>
</feature>
<feature type="region of interest" description="Disordered" evidence="3">
    <location>
        <begin position="401"/>
        <end position="484"/>
    </location>
</feature>
<evidence type="ECO:0008006" key="7">
    <source>
        <dbReference type="Google" id="ProtNLM"/>
    </source>
</evidence>
<feature type="region of interest" description="Disordered" evidence="3">
    <location>
        <begin position="506"/>
        <end position="533"/>
    </location>
</feature>
<feature type="compositionally biased region" description="Pro residues" evidence="3">
    <location>
        <begin position="675"/>
        <end position="703"/>
    </location>
</feature>
<sequence>MIVRLGFLVAASIAAYAIKQINVHNEKSSASLRNPSALDSILWINYDCPIQSNIELSKGEEEEEKEEVKLISSITNSGRSPSIEDDELLPEFEDLLSGEIDIPYHDKFDMEVKSKAENDRVYETQMANNASELERLRNLVKELEEREVKLEGELLEYYGLKEQESDIVELKRQLKIKTVEIDMLNITINSLQAERKKLQEEVSQAGIVRKELEVPRNKIKELQRQIQLEANQTKGQLLLLKQQVSSLQAKEEDALKKDVEFEKKLRAVKELEVEVVELKRRNKELQHEKRELTIKLDAAEARATALSNMTESEMVARAREEVNNLRHANEDLLKQVEGLQMNRFSEVEELVYLRWVNACLRYELRNYQNPQGKFSARDLSKSLSPRSQEKAKRLMLEYAGSERGQGDTDLESNFSHPSSPGSEDFDNASIDSSTSRFSSASKKPTLIQKLKKWGRSKDDSSALSSPARSLGGSSPSRASMSHRPRGPLEALMLRNAGDSNAITTFGSVEQESVESPETPNLPRIKTGMPSSDSLNNVADSFHLMSKSVEGVLDEKYPAYKDRHKLALEREKQIKEKAEQARAERFGDKGFSYESRTKGGEKPVTLPPKLSQIKEKVDVSGDSDDQFGENKSTDPQMVSKIKLAHIEKRAPRVPRPPPKPSRGAPAATNGTNPGGIPRPPPPPGAPPPPPPPGGPPRPPPPPGSSPRGGASGDKVHRAPELVEFYQTLMKREAKKDTSSLISSNVNVLDARSNMIGEIENRSSFLLAVKADVETQGDFVESLATEVRAASFTNIEDLVGFVNWLDEELSFLVDERAVLKHFDWPEGKADALREAAFEYQDLMKLEKQISSFVDDPNLPSEAALKKMYKLLEKVEQSVYALLRTRDMAMSRYKEFGIPVDWLLDSGLVGKIKLSSVQLAKKYMKRVASEVDALSGPEKEPNREFLTLQGVRFAFRVHQFAGGFDAESMKAFEELRSRIQTQTRQTGEENKQET</sequence>
<keyword evidence="4" id="KW-0732">Signal</keyword>
<keyword evidence="6" id="KW-1185">Reference proteome</keyword>
<feature type="coiled-coil region" evidence="2">
    <location>
        <begin position="261"/>
        <end position="342"/>
    </location>
</feature>
<proteinExistence type="predicted"/>
<feature type="coiled-coil region" evidence="2">
    <location>
        <begin position="126"/>
        <end position="208"/>
    </location>
</feature>